<dbReference type="GO" id="GO:0035197">
    <property type="term" value="F:siRNA binding"/>
    <property type="evidence" value="ECO:0007669"/>
    <property type="project" value="TreeGrafter"/>
</dbReference>
<comment type="caution">
    <text evidence="2">The sequence shown here is derived from an EMBL/GenBank/DDBJ whole genome shotgun (WGS) entry which is preliminary data.</text>
</comment>
<evidence type="ECO:0000313" key="2">
    <source>
        <dbReference type="EMBL" id="CAF1084564.1"/>
    </source>
</evidence>
<dbReference type="PANTHER" id="PTHR21357:SF4">
    <property type="entry name" value="FAM172 FAMILY PROTEIN HOMOLOG CG10038"/>
    <property type="match status" value="1"/>
</dbReference>
<dbReference type="InterPro" id="IPR053858">
    <property type="entry name" value="Arb2_dom"/>
</dbReference>
<feature type="domain" description="Arb2" evidence="1">
    <location>
        <begin position="86"/>
        <end position="201"/>
    </location>
</feature>
<dbReference type="GO" id="GO:0005634">
    <property type="term" value="C:nucleus"/>
    <property type="evidence" value="ECO:0007669"/>
    <property type="project" value="TreeGrafter"/>
</dbReference>
<proteinExistence type="predicted"/>
<dbReference type="PANTHER" id="PTHR21357">
    <property type="entry name" value="FAM172 FAMILY PROTEIN HOMOLOG CG10038"/>
    <property type="match status" value="1"/>
</dbReference>
<evidence type="ECO:0000313" key="3">
    <source>
        <dbReference type="Proteomes" id="UP000663845"/>
    </source>
</evidence>
<evidence type="ECO:0000259" key="1">
    <source>
        <dbReference type="Pfam" id="PF22749"/>
    </source>
</evidence>
<name>A0A814MVP4_9BILA</name>
<sequence length="205" mass="23670">MNCAICMTTSSIPYHCCTNDKHCLCESCCINIISSIINNGKIALLLSNKIPCYICNEKFQYNDLPQNLQSDLNNILLTIPKTSKQPQSIQEFNYYYNEFNQLRHCITNKKFIFLTQRHYELLGKAIEIYIQTLIKSNPWNYEEIWLPINDNNQNQEKVNIFISNDFRTNTNGCLILIQGCGVVRAGQWSRSCCINESLDIGGIDY</sequence>
<dbReference type="Pfam" id="PF22749">
    <property type="entry name" value="Arb2"/>
    <property type="match status" value="1"/>
</dbReference>
<reference evidence="2" key="1">
    <citation type="submission" date="2021-02" db="EMBL/GenBank/DDBJ databases">
        <authorList>
            <person name="Nowell W R."/>
        </authorList>
    </citation>
    <scope>NUCLEOTIDE SEQUENCE</scope>
</reference>
<organism evidence="2 3">
    <name type="scientific">Adineta steineri</name>
    <dbReference type="NCBI Taxonomy" id="433720"/>
    <lineage>
        <taxon>Eukaryota</taxon>
        <taxon>Metazoa</taxon>
        <taxon>Spiralia</taxon>
        <taxon>Gnathifera</taxon>
        <taxon>Rotifera</taxon>
        <taxon>Eurotatoria</taxon>
        <taxon>Bdelloidea</taxon>
        <taxon>Adinetida</taxon>
        <taxon>Adinetidae</taxon>
        <taxon>Adineta</taxon>
    </lineage>
</organism>
<dbReference type="Proteomes" id="UP000663845">
    <property type="component" value="Unassembled WGS sequence"/>
</dbReference>
<dbReference type="EMBL" id="CAJNOG010000216">
    <property type="protein sequence ID" value="CAF1084564.1"/>
    <property type="molecule type" value="Genomic_DNA"/>
</dbReference>
<dbReference type="InterPro" id="IPR048263">
    <property type="entry name" value="Arb2"/>
</dbReference>
<dbReference type="AlphaFoldDB" id="A0A814MVP4"/>
<protein>
    <recommendedName>
        <fullName evidence="1">Arb2 domain-containing protein</fullName>
    </recommendedName>
</protein>
<gene>
    <name evidence="2" type="ORF">JYZ213_LOCUS20484</name>
</gene>
<accession>A0A814MVP4</accession>
<dbReference type="GO" id="GO:0031048">
    <property type="term" value="P:regulatory ncRNA-mediated heterochromatin formation"/>
    <property type="evidence" value="ECO:0007669"/>
    <property type="project" value="TreeGrafter"/>
</dbReference>